<dbReference type="Proteomes" id="UP000295198">
    <property type="component" value="Unassembled WGS sequence"/>
</dbReference>
<dbReference type="GO" id="GO:0005975">
    <property type="term" value="P:carbohydrate metabolic process"/>
    <property type="evidence" value="ECO:0007669"/>
    <property type="project" value="InterPro"/>
</dbReference>
<keyword evidence="4 5" id="KW-0326">Glycosidase</keyword>
<evidence type="ECO:0000313" key="6">
    <source>
        <dbReference type="EMBL" id="RYP85330.1"/>
    </source>
</evidence>
<comment type="similarity">
    <text evidence="2 5">Belongs to the glycosyl hydrolase 43 family.</text>
</comment>
<dbReference type="GO" id="GO:0004553">
    <property type="term" value="F:hydrolase activity, hydrolyzing O-glycosyl compounds"/>
    <property type="evidence" value="ECO:0007669"/>
    <property type="project" value="InterPro"/>
</dbReference>
<dbReference type="InterPro" id="IPR023296">
    <property type="entry name" value="Glyco_hydro_beta-prop_sf"/>
</dbReference>
<dbReference type="Gene3D" id="2.115.10.20">
    <property type="entry name" value="Glycosyl hydrolase domain, family 43"/>
    <property type="match status" value="1"/>
</dbReference>
<dbReference type="InterPro" id="IPR050727">
    <property type="entry name" value="GH43_arabinanases"/>
</dbReference>
<keyword evidence="7" id="KW-1185">Reference proteome</keyword>
<dbReference type="EMBL" id="SDKM01000017">
    <property type="protein sequence ID" value="RYP85330.1"/>
    <property type="molecule type" value="Genomic_DNA"/>
</dbReference>
<evidence type="ECO:0000256" key="2">
    <source>
        <dbReference type="ARBA" id="ARBA00009865"/>
    </source>
</evidence>
<evidence type="ECO:0000256" key="3">
    <source>
        <dbReference type="ARBA" id="ARBA00022801"/>
    </source>
</evidence>
<evidence type="ECO:0000313" key="7">
    <source>
        <dbReference type="Proteomes" id="UP000295198"/>
    </source>
</evidence>
<dbReference type="Pfam" id="PF04616">
    <property type="entry name" value="Glyco_hydro_43"/>
    <property type="match status" value="1"/>
</dbReference>
<name>A0A4Q4ZBF6_9ACTN</name>
<sequence>MSRPRTARTALWAAVVLACVLTSTVMLPRQPASSSGPAPRADVVPTPLIWERGFADPAVVEVGDGLLGVATGARNVGRASAARPGGPWSDLPVAFEVEPSWVVPGQQVWAPDLARVDGRWLLYYAVRVEGVGATGRCIAVAEAPSPDVTFTPLDERPLVCPARATTPTASDTLWARARSLPQQGVIDPSLFRRRGRLYLLYRTQGVPSTIRMVRLAASGTRVAPRQRSRELVRSPGIIENPVLVQRRGFVLFTSEGWFGHCRYRTRWQRSGSLWDWGESRPRVLLDRASTGLCGPGGADVLRTSTGATRIFFHGWVCKDSPTPCPAGFRIEEGVSKPGSRRALYGARLGWTRAGRPYLGRFFGS</sequence>
<comment type="caution">
    <text evidence="6">The sequence shown here is derived from an EMBL/GenBank/DDBJ whole genome shotgun (WGS) entry which is preliminary data.</text>
</comment>
<dbReference type="PANTHER" id="PTHR43301:SF3">
    <property type="entry name" value="ARABINAN ENDO-1,5-ALPHA-L-ARABINOSIDASE A-RELATED"/>
    <property type="match status" value="1"/>
</dbReference>
<dbReference type="RefSeq" id="WP_134717808.1">
    <property type="nucleotide sequence ID" value="NZ_SDKM01000017.1"/>
</dbReference>
<accession>A0A4Q4ZBF6</accession>
<dbReference type="PANTHER" id="PTHR43301">
    <property type="entry name" value="ARABINAN ENDO-1,5-ALPHA-L-ARABINOSIDASE"/>
    <property type="match status" value="1"/>
</dbReference>
<evidence type="ECO:0000256" key="5">
    <source>
        <dbReference type="RuleBase" id="RU361187"/>
    </source>
</evidence>
<proteinExistence type="inferred from homology"/>
<evidence type="ECO:0008006" key="8">
    <source>
        <dbReference type="Google" id="ProtNLM"/>
    </source>
</evidence>
<dbReference type="PROSITE" id="PS51257">
    <property type="entry name" value="PROKAR_LIPOPROTEIN"/>
    <property type="match status" value="1"/>
</dbReference>
<comment type="pathway">
    <text evidence="1">Glycan metabolism; L-arabinan degradation.</text>
</comment>
<organism evidence="6 7">
    <name type="scientific">Nocardioides guangzhouensis</name>
    <dbReference type="NCBI Taxonomy" id="2497878"/>
    <lineage>
        <taxon>Bacteria</taxon>
        <taxon>Bacillati</taxon>
        <taxon>Actinomycetota</taxon>
        <taxon>Actinomycetes</taxon>
        <taxon>Propionibacteriales</taxon>
        <taxon>Nocardioidaceae</taxon>
        <taxon>Nocardioides</taxon>
    </lineage>
</organism>
<reference evidence="6 7" key="1">
    <citation type="submission" date="2019-01" db="EMBL/GenBank/DDBJ databases">
        <title>Nocardioides guangzhouensis sp. nov., an actinobacterium isolated from soil.</title>
        <authorList>
            <person name="Fu Y."/>
            <person name="Cai Y."/>
            <person name="Lin Z."/>
            <person name="Chen P."/>
        </authorList>
    </citation>
    <scope>NUCLEOTIDE SEQUENCE [LARGE SCALE GENOMIC DNA]</scope>
    <source>
        <strain evidence="6 7">130</strain>
    </source>
</reference>
<gene>
    <name evidence="6" type="ORF">EKO23_12660</name>
</gene>
<dbReference type="OrthoDB" id="9801455at2"/>
<keyword evidence="3 5" id="KW-0378">Hydrolase</keyword>
<dbReference type="AlphaFoldDB" id="A0A4Q4ZBF6"/>
<evidence type="ECO:0000256" key="4">
    <source>
        <dbReference type="ARBA" id="ARBA00023295"/>
    </source>
</evidence>
<protein>
    <recommendedName>
        <fullName evidence="8">Glycoside hydrolase</fullName>
    </recommendedName>
</protein>
<dbReference type="InterPro" id="IPR006710">
    <property type="entry name" value="Glyco_hydro_43"/>
</dbReference>
<dbReference type="SUPFAM" id="SSF75005">
    <property type="entry name" value="Arabinanase/levansucrase/invertase"/>
    <property type="match status" value="1"/>
</dbReference>
<evidence type="ECO:0000256" key="1">
    <source>
        <dbReference type="ARBA" id="ARBA00004834"/>
    </source>
</evidence>